<dbReference type="Proteomes" id="UP000006045">
    <property type="component" value="Chromosome"/>
</dbReference>
<name>A0A7U9CTD9_PSEFL</name>
<dbReference type="EMBL" id="CM001561">
    <property type="protein sequence ID" value="EJZ58251.1"/>
    <property type="molecule type" value="Genomic_DNA"/>
</dbReference>
<organism evidence="1 2">
    <name type="scientific">Pseudomonas fluorescens R124</name>
    <dbReference type="NCBI Taxonomy" id="743713"/>
    <lineage>
        <taxon>Bacteria</taxon>
        <taxon>Pseudomonadati</taxon>
        <taxon>Pseudomonadota</taxon>
        <taxon>Gammaproteobacteria</taxon>
        <taxon>Pseudomonadales</taxon>
        <taxon>Pseudomonadaceae</taxon>
        <taxon>Pseudomonas</taxon>
    </lineage>
</organism>
<evidence type="ECO:0000313" key="2">
    <source>
        <dbReference type="Proteomes" id="UP000006045"/>
    </source>
</evidence>
<protein>
    <submittedName>
        <fullName evidence="1">Uncharacterized protein</fullName>
    </submittedName>
</protein>
<gene>
    <name evidence="1" type="ORF">I1A_002578</name>
</gene>
<proteinExistence type="predicted"/>
<reference evidence="1 2" key="1">
    <citation type="submission" date="2012-08" db="EMBL/GenBank/DDBJ databases">
        <title>The genome of cave-isolated P. fluorescens strain R124 demonstrates phenotypic adaptation to the mineral environment.</title>
        <authorList>
            <person name="Barton M.D."/>
            <person name="Petronio M."/>
            <person name="Giarrizzo J.G."/>
            <person name="Bowling B.V."/>
            <person name="Barton H.A."/>
        </authorList>
    </citation>
    <scope>NUCLEOTIDE SEQUENCE [LARGE SCALE GENOMIC DNA]</scope>
    <source>
        <strain evidence="1 2">R124</strain>
    </source>
</reference>
<evidence type="ECO:0000313" key="1">
    <source>
        <dbReference type="EMBL" id="EJZ58251.1"/>
    </source>
</evidence>
<accession>A0A7U9CTD9</accession>
<dbReference type="AlphaFoldDB" id="A0A7U9CTD9"/>
<dbReference type="RefSeq" id="WP_003224847.1">
    <property type="nucleotide sequence ID" value="NZ_CM001561.1"/>
</dbReference>
<dbReference type="OrthoDB" id="6901609at2"/>
<sequence length="88" mass="9687">MNSTLDVVRAQMQEAEPVLKQLDVELEAINFDPFIPSSVDAAIEKVTAVIDTLLVNFRANPILSPLADQLKSQYLDAIHHQVDSAQEG</sequence>